<evidence type="ECO:0000313" key="2">
    <source>
        <dbReference type="EMBL" id="RSK49508.1"/>
    </source>
</evidence>
<dbReference type="AlphaFoldDB" id="A0A428KSJ6"/>
<evidence type="ECO:0000256" key="1">
    <source>
        <dbReference type="SAM" id="Phobius"/>
    </source>
</evidence>
<dbReference type="EMBL" id="RWIT01000003">
    <property type="protein sequence ID" value="RSK49508.1"/>
    <property type="molecule type" value="Genomic_DNA"/>
</dbReference>
<accession>A0A428KSJ6</accession>
<sequence>MKKTAFLLLLIFLGSVLLQLVLPWWSVVPLCLALAAWRGPTGGQAFLAGLLGVGLSWWLPAAWLNTHGANLLAARVATLLPLAGQPWLLVLLSGVLAGLAGGLAALSGALLRRAAEPRNALPAA</sequence>
<name>A0A428KSJ6_9BACT</name>
<keyword evidence="1" id="KW-0472">Membrane</keyword>
<dbReference type="OrthoDB" id="1525231at2"/>
<feature type="transmembrane region" description="Helical" evidence="1">
    <location>
        <begin position="87"/>
        <end position="111"/>
    </location>
</feature>
<feature type="transmembrane region" description="Helical" evidence="1">
    <location>
        <begin position="43"/>
        <end position="66"/>
    </location>
</feature>
<proteinExistence type="predicted"/>
<dbReference type="RefSeq" id="WP_125419363.1">
    <property type="nucleotide sequence ID" value="NZ_RWIT01000003.1"/>
</dbReference>
<dbReference type="Proteomes" id="UP000273500">
    <property type="component" value="Unassembled WGS sequence"/>
</dbReference>
<keyword evidence="3" id="KW-1185">Reference proteome</keyword>
<evidence type="ECO:0000313" key="3">
    <source>
        <dbReference type="Proteomes" id="UP000273500"/>
    </source>
</evidence>
<protein>
    <recommendedName>
        <fullName evidence="4">Apolipoprotein N-acyltransferase</fullName>
    </recommendedName>
</protein>
<keyword evidence="1" id="KW-1133">Transmembrane helix</keyword>
<organism evidence="2 3">
    <name type="scientific">Hymenobacter rigui</name>
    <dbReference type="NCBI Taxonomy" id="334424"/>
    <lineage>
        <taxon>Bacteria</taxon>
        <taxon>Pseudomonadati</taxon>
        <taxon>Bacteroidota</taxon>
        <taxon>Cytophagia</taxon>
        <taxon>Cytophagales</taxon>
        <taxon>Hymenobacteraceae</taxon>
        <taxon>Hymenobacter</taxon>
    </lineage>
</organism>
<evidence type="ECO:0008006" key="4">
    <source>
        <dbReference type="Google" id="ProtNLM"/>
    </source>
</evidence>
<comment type="caution">
    <text evidence="2">The sequence shown here is derived from an EMBL/GenBank/DDBJ whole genome shotgun (WGS) entry which is preliminary data.</text>
</comment>
<keyword evidence="1" id="KW-0812">Transmembrane</keyword>
<gene>
    <name evidence="2" type="ORF">EI291_08435</name>
</gene>
<reference evidence="2 3" key="1">
    <citation type="submission" date="2018-12" db="EMBL/GenBank/DDBJ databases">
        <authorList>
            <person name="Feng G."/>
            <person name="Zhu H."/>
        </authorList>
    </citation>
    <scope>NUCLEOTIDE SEQUENCE [LARGE SCALE GENOMIC DNA]</scope>
    <source>
        <strain evidence="2 3">KCTC 12533</strain>
    </source>
</reference>